<protein>
    <submittedName>
        <fullName evidence="1">Uncharacterized protein</fullName>
    </submittedName>
</protein>
<dbReference type="AlphaFoldDB" id="A0A1P8USV9"/>
<proteinExistence type="predicted"/>
<dbReference type="EMBL" id="CP015093">
    <property type="protein sequence ID" value="APZ52491.1"/>
    <property type="molecule type" value="Genomic_DNA"/>
</dbReference>
<organism evidence="1 2">
    <name type="scientific">Salipiger abyssi</name>
    <dbReference type="NCBI Taxonomy" id="1250539"/>
    <lineage>
        <taxon>Bacteria</taxon>
        <taxon>Pseudomonadati</taxon>
        <taxon>Pseudomonadota</taxon>
        <taxon>Alphaproteobacteria</taxon>
        <taxon>Rhodobacterales</taxon>
        <taxon>Roseobacteraceae</taxon>
        <taxon>Salipiger</taxon>
    </lineage>
</organism>
<dbReference type="KEGG" id="paby:Ga0080574_TMP2157"/>
<dbReference type="STRING" id="1250539.Ga0080574_TMP2157"/>
<dbReference type="Proteomes" id="UP000187059">
    <property type="component" value="Chromosome"/>
</dbReference>
<gene>
    <name evidence="1" type="ORF">Ga0080574_TMP2157</name>
</gene>
<accession>A0A1P8USV9</accession>
<reference evidence="1 2" key="1">
    <citation type="submission" date="2016-04" db="EMBL/GenBank/DDBJ databases">
        <title>Deep-sea bacteria in the southern Pacific.</title>
        <authorList>
            <person name="Tang K."/>
        </authorList>
    </citation>
    <scope>NUCLEOTIDE SEQUENCE [LARGE SCALE GENOMIC DNA]</scope>
    <source>
        <strain evidence="1 2">JLT2014</strain>
    </source>
</reference>
<evidence type="ECO:0000313" key="2">
    <source>
        <dbReference type="Proteomes" id="UP000187059"/>
    </source>
</evidence>
<keyword evidence="2" id="KW-1185">Reference proteome</keyword>
<evidence type="ECO:0000313" key="1">
    <source>
        <dbReference type="EMBL" id="APZ52491.1"/>
    </source>
</evidence>
<sequence length="96" mass="10283">MFAQCLVDARVSARIHVSVERRKVAQIGNVQPGLCHHEHPVNVFCPAPVPDKAMGRHHGPDGACMVNPLNCAISASPAGFPHPARDKPCHACYGRA</sequence>
<name>A0A1P8USV9_9RHOB</name>